<keyword evidence="4" id="KW-1185">Reference proteome</keyword>
<evidence type="ECO:0000256" key="1">
    <source>
        <dbReference type="SAM" id="MobiDB-lite"/>
    </source>
</evidence>
<keyword evidence="2" id="KW-0812">Transmembrane</keyword>
<feature type="transmembrane region" description="Helical" evidence="2">
    <location>
        <begin position="52"/>
        <end position="74"/>
    </location>
</feature>
<dbReference type="EMBL" id="NESQ01000565">
    <property type="protein sequence ID" value="PUU72343.1"/>
    <property type="molecule type" value="Genomic_DNA"/>
</dbReference>
<keyword evidence="2" id="KW-0472">Membrane</keyword>
<organism evidence="3 4">
    <name type="scientific">Tuber borchii</name>
    <name type="common">White truffle</name>
    <dbReference type="NCBI Taxonomy" id="42251"/>
    <lineage>
        <taxon>Eukaryota</taxon>
        <taxon>Fungi</taxon>
        <taxon>Dikarya</taxon>
        <taxon>Ascomycota</taxon>
        <taxon>Pezizomycotina</taxon>
        <taxon>Pezizomycetes</taxon>
        <taxon>Pezizales</taxon>
        <taxon>Tuberaceae</taxon>
        <taxon>Tuber</taxon>
    </lineage>
</organism>
<reference evidence="3 4" key="1">
    <citation type="submission" date="2017-04" db="EMBL/GenBank/DDBJ databases">
        <title>Draft genome sequence of Tuber borchii Vittad., a whitish edible truffle.</title>
        <authorList>
            <consortium name="DOE Joint Genome Institute"/>
            <person name="Murat C."/>
            <person name="Kuo A."/>
            <person name="Barry K.W."/>
            <person name="Clum A."/>
            <person name="Dockter R.B."/>
            <person name="Fauchery L."/>
            <person name="Iotti M."/>
            <person name="Kohler A."/>
            <person name="Labutti K."/>
            <person name="Lindquist E.A."/>
            <person name="Lipzen A."/>
            <person name="Ohm R.A."/>
            <person name="Wang M."/>
            <person name="Grigoriev I.V."/>
            <person name="Zambonelli A."/>
            <person name="Martin F.M."/>
        </authorList>
    </citation>
    <scope>NUCLEOTIDE SEQUENCE [LARGE SCALE GENOMIC DNA]</scope>
    <source>
        <strain evidence="3 4">Tbo3840</strain>
    </source>
</reference>
<keyword evidence="2" id="KW-1133">Transmembrane helix</keyword>
<gene>
    <name evidence="3" type="ORF">B9Z19DRAFT_1137913</name>
</gene>
<dbReference type="Proteomes" id="UP000244722">
    <property type="component" value="Unassembled WGS sequence"/>
</dbReference>
<evidence type="ECO:0000313" key="4">
    <source>
        <dbReference type="Proteomes" id="UP000244722"/>
    </source>
</evidence>
<evidence type="ECO:0000256" key="2">
    <source>
        <dbReference type="SAM" id="Phobius"/>
    </source>
</evidence>
<dbReference type="AlphaFoldDB" id="A0A2T6ZA48"/>
<comment type="caution">
    <text evidence="3">The sequence shown here is derived from an EMBL/GenBank/DDBJ whole genome shotgun (WGS) entry which is preliminary data.</text>
</comment>
<sequence>MAKKNKTTKALDLEKTLRGSERSDTHDTGTETFYGQNTYGTLNMPPTSQVQVAFLTLNGYPIATIIAIIFTIFYNSYRGGLPAQPASDALPK</sequence>
<feature type="region of interest" description="Disordered" evidence="1">
    <location>
        <begin position="1"/>
        <end position="32"/>
    </location>
</feature>
<accession>A0A2T6ZA48</accession>
<evidence type="ECO:0000313" key="3">
    <source>
        <dbReference type="EMBL" id="PUU72343.1"/>
    </source>
</evidence>
<proteinExistence type="predicted"/>
<protein>
    <submittedName>
        <fullName evidence="3">Uncharacterized protein</fullName>
    </submittedName>
</protein>
<name>A0A2T6ZA48_TUBBO</name>
<feature type="compositionally biased region" description="Basic and acidic residues" evidence="1">
    <location>
        <begin position="9"/>
        <end position="29"/>
    </location>
</feature>